<dbReference type="Proteomes" id="UP000030745">
    <property type="component" value="Unassembled WGS sequence"/>
</dbReference>
<sequence>MDHRAALDLERGNTRGSSVSTPDSRLSDDDGLGDDCWMHDPVPHLGFAYKGDTFYQRGLYTEALVYLSRLPRRHPTSLAPSLSEPTLAASRRQSTPSKSKRKVGMTKLTPVRKADESSTLLVDAAGGGGREQKLNRKRQCAAAIDAMAANPVLHPNLFHDNYYRLGRVCRDRLLLSQALYNLCVTKSNRVKVIAFSDVFEILNRLILSATDAVVRSTALSCVHCLAETESCRKPLIVNGTVRAAVTVLRSTTDPNDLRCLFSILDLLALESLGCEEMANVGALSSLAQLSHLISDPSLVTSVYKTISQLVSSEANFGHVDAVFFEFIIGYSHTQARDEKHISHYVLHALGCIVGWHSTLDAGDFVESPMYFSKLMYHVLYALFEEQSVEEYLQAVLLYNMSFTFDALDLAHEAMHRLLYFGLQSPRDDVHALACSTLFNLCAEPRLHARLHDSGVLEVLVRLLPKPSSTCMCLEILCVLFDRQQLAPDAYVALVDATFNSIVKLCDRGDPAVNAGCAACFARFGLIAPCRIRMVQNGLIAALSLLASDDNPETLQLCVSSYSHLSCDPSICRELIEKGIVHSLSSLAAAPEEEVRRACAIAFCNLSTNEENIVVLVKHGALKALLVISCVKSNDAITRRMCMKAVMNLMRSEVNIPVMCQDGLPWAFTIFAMSSEPQDFPLLADAFCGLSYFKESRRGLAKASTLQCFLGILERIFDLPCGITMLHGILNLLTDIDVAAPLLHAGLLSALGHLTITTCDDQMRLVAQILTVTFQASHDVRIKVSIHFTAARLQFMDESVYRMLQVLLQAADVETKHCCAILLHICSLDDATEHGLLLSDMLLPTMLDTIRDGPCVDVMLLLMRTLYNISCREALLEEAPISIAMCAAIMRNLSCEAACHAQLVNAHATSLLVAIFTTRSVTKVAREDAAIGICNLLLGRVNSSVMLGQGALAPILWLSSHAGMESNILCSAVLRKLAMPPGNIQQLVDEGAVPCIASLLATTTSLYIKRNCIASFCLLARKFSVKPLLATNGVISLTLDLLEDLKRVSDPSGKSPIVLSIERMSVDLVTALAEFVRPDVPGESHVTSALLTLLDGDDASGGCEWEQDRDFLLRHEAGPLPLARPSNARQLKSVDVPTLQTGLHPVTAPGFSESFTLVNAERERKAISPRIPTLADAYKLGSEQLDESIGHLRKLLVAPTTSISVRSAGWKKVASIEFASRKMFPKLRSTFAPMAPPVPLVVAHTEWLDTTGRPKGDMTVVTSSYAVSQHAIAAAPMRTTPSTGRRRVLSPW</sequence>
<dbReference type="OrthoDB" id="71090at2759"/>
<evidence type="ECO:0000256" key="4">
    <source>
        <dbReference type="ARBA" id="ARBA00022737"/>
    </source>
</evidence>
<dbReference type="Gene3D" id="1.25.10.10">
    <property type="entry name" value="Leucine-rich Repeat Variant"/>
    <property type="match status" value="5"/>
</dbReference>
<keyword evidence="6" id="KW-0449">Lipoprotein</keyword>
<dbReference type="VEuPathDB" id="FungiDB:SPRG_20056"/>
<feature type="compositionally biased region" description="Basic and acidic residues" evidence="8">
    <location>
        <begin position="1"/>
        <end position="13"/>
    </location>
</feature>
<dbReference type="PANTHER" id="PTHR47249">
    <property type="entry name" value="VACUOLAR PROTEIN 8"/>
    <property type="match status" value="1"/>
</dbReference>
<dbReference type="EMBL" id="KK583206">
    <property type="protein sequence ID" value="KDO29389.1"/>
    <property type="molecule type" value="Genomic_DNA"/>
</dbReference>
<dbReference type="OMA" id="NLACTRM"/>
<gene>
    <name evidence="9" type="ORF">SPRG_20056</name>
</gene>
<comment type="similarity">
    <text evidence="2">Belongs to the beta-catenin family.</text>
</comment>
<organism evidence="9 10">
    <name type="scientific">Saprolegnia parasitica (strain CBS 223.65)</name>
    <dbReference type="NCBI Taxonomy" id="695850"/>
    <lineage>
        <taxon>Eukaryota</taxon>
        <taxon>Sar</taxon>
        <taxon>Stramenopiles</taxon>
        <taxon>Oomycota</taxon>
        <taxon>Saprolegniomycetes</taxon>
        <taxon>Saprolegniales</taxon>
        <taxon>Saprolegniaceae</taxon>
        <taxon>Saprolegnia</taxon>
    </lineage>
</organism>
<evidence type="ECO:0000256" key="6">
    <source>
        <dbReference type="ARBA" id="ARBA00023288"/>
    </source>
</evidence>
<dbReference type="InterPro" id="IPR000225">
    <property type="entry name" value="Armadillo"/>
</dbReference>
<evidence type="ECO:0000256" key="7">
    <source>
        <dbReference type="ARBA" id="ARBA00026209"/>
    </source>
</evidence>
<keyword evidence="5" id="KW-0472">Membrane</keyword>
<dbReference type="SUPFAM" id="SSF48371">
    <property type="entry name" value="ARM repeat"/>
    <property type="match status" value="3"/>
</dbReference>
<proteinExistence type="inferred from homology"/>
<protein>
    <recommendedName>
        <fullName evidence="7">Vacuolar protein 8</fullName>
    </recommendedName>
</protein>
<dbReference type="InterPro" id="IPR011989">
    <property type="entry name" value="ARM-like"/>
</dbReference>
<accession>A0A067CF54</accession>
<evidence type="ECO:0000313" key="9">
    <source>
        <dbReference type="EMBL" id="KDO29389.1"/>
    </source>
</evidence>
<feature type="region of interest" description="Disordered" evidence="8">
    <location>
        <begin position="76"/>
        <end position="114"/>
    </location>
</feature>
<dbReference type="GO" id="GO:0071562">
    <property type="term" value="P:nucleus-vacuole junction assembly"/>
    <property type="evidence" value="ECO:0007669"/>
    <property type="project" value="InterPro"/>
</dbReference>
<dbReference type="GO" id="GO:0043495">
    <property type="term" value="F:protein-membrane adaptor activity"/>
    <property type="evidence" value="ECO:0007669"/>
    <property type="project" value="InterPro"/>
</dbReference>
<dbReference type="SMART" id="SM00185">
    <property type="entry name" value="ARM"/>
    <property type="match status" value="5"/>
</dbReference>
<feature type="region of interest" description="Disordered" evidence="8">
    <location>
        <begin position="1"/>
        <end position="29"/>
    </location>
</feature>
<dbReference type="STRING" id="695850.A0A067CF54"/>
<keyword evidence="10" id="KW-1185">Reference proteome</keyword>
<name>A0A067CF54_SAPPC</name>
<dbReference type="InterPro" id="IPR016024">
    <property type="entry name" value="ARM-type_fold"/>
</dbReference>
<evidence type="ECO:0000256" key="8">
    <source>
        <dbReference type="SAM" id="MobiDB-lite"/>
    </source>
</evidence>
<evidence type="ECO:0000256" key="2">
    <source>
        <dbReference type="ARBA" id="ARBA00005462"/>
    </source>
</evidence>
<keyword evidence="4" id="KW-0677">Repeat</keyword>
<evidence type="ECO:0000256" key="5">
    <source>
        <dbReference type="ARBA" id="ARBA00023136"/>
    </source>
</evidence>
<reference evidence="9 10" key="1">
    <citation type="journal article" date="2013" name="PLoS Genet.">
        <title>Distinctive expansion of potential virulence genes in the genome of the oomycete fish pathogen Saprolegnia parasitica.</title>
        <authorList>
            <person name="Jiang R.H."/>
            <person name="de Bruijn I."/>
            <person name="Haas B.J."/>
            <person name="Belmonte R."/>
            <person name="Lobach L."/>
            <person name="Christie J."/>
            <person name="van den Ackerveken G."/>
            <person name="Bottin A."/>
            <person name="Bulone V."/>
            <person name="Diaz-Moreno S.M."/>
            <person name="Dumas B."/>
            <person name="Fan L."/>
            <person name="Gaulin E."/>
            <person name="Govers F."/>
            <person name="Grenville-Briggs L.J."/>
            <person name="Horner N.R."/>
            <person name="Levin J.Z."/>
            <person name="Mammella M."/>
            <person name="Meijer H.J."/>
            <person name="Morris P."/>
            <person name="Nusbaum C."/>
            <person name="Oome S."/>
            <person name="Phillips A.J."/>
            <person name="van Rooyen D."/>
            <person name="Rzeszutek E."/>
            <person name="Saraiva M."/>
            <person name="Secombes C.J."/>
            <person name="Seidl M.F."/>
            <person name="Snel B."/>
            <person name="Stassen J.H."/>
            <person name="Sykes S."/>
            <person name="Tripathy S."/>
            <person name="van den Berg H."/>
            <person name="Vega-Arreguin J.C."/>
            <person name="Wawra S."/>
            <person name="Young S.K."/>
            <person name="Zeng Q."/>
            <person name="Dieguez-Uribeondo J."/>
            <person name="Russ C."/>
            <person name="Tyler B.M."/>
            <person name="van West P."/>
        </authorList>
    </citation>
    <scope>NUCLEOTIDE SEQUENCE [LARGE SCALE GENOMIC DNA]</scope>
    <source>
        <strain evidence="9 10">CBS 223.65</strain>
    </source>
</reference>
<dbReference type="GO" id="GO:0005774">
    <property type="term" value="C:vacuolar membrane"/>
    <property type="evidence" value="ECO:0007669"/>
    <property type="project" value="UniProtKB-SubCell"/>
</dbReference>
<evidence type="ECO:0000256" key="1">
    <source>
        <dbReference type="ARBA" id="ARBA00004592"/>
    </source>
</evidence>
<keyword evidence="3" id="KW-0926">Vacuole</keyword>
<evidence type="ECO:0000313" key="10">
    <source>
        <dbReference type="Proteomes" id="UP000030745"/>
    </source>
</evidence>
<dbReference type="RefSeq" id="XP_012200006.1">
    <property type="nucleotide sequence ID" value="XM_012344616.1"/>
</dbReference>
<dbReference type="PANTHER" id="PTHR47249:SF1">
    <property type="entry name" value="VACUOLAR PROTEIN 8"/>
    <property type="match status" value="1"/>
</dbReference>
<evidence type="ECO:0000256" key="3">
    <source>
        <dbReference type="ARBA" id="ARBA00022554"/>
    </source>
</evidence>
<dbReference type="KEGG" id="spar:SPRG_20056"/>
<comment type="subcellular location">
    <subcellularLocation>
        <location evidence="1">Vacuole membrane</location>
        <topology evidence="1">Lipid-anchor</topology>
    </subcellularLocation>
</comment>
<dbReference type="InterPro" id="IPR045156">
    <property type="entry name" value="Vac8"/>
</dbReference>
<dbReference type="GeneID" id="24141292"/>